<accession>A0A426Z7A4</accession>
<dbReference type="Proteomes" id="UP000287651">
    <property type="component" value="Unassembled WGS sequence"/>
</dbReference>
<dbReference type="EMBL" id="AMZH03008030">
    <property type="protein sequence ID" value="RRT59867.1"/>
    <property type="molecule type" value="Genomic_DNA"/>
</dbReference>
<comment type="caution">
    <text evidence="1">The sequence shown here is derived from an EMBL/GenBank/DDBJ whole genome shotgun (WGS) entry which is preliminary data.</text>
</comment>
<evidence type="ECO:0000313" key="2">
    <source>
        <dbReference type="Proteomes" id="UP000287651"/>
    </source>
</evidence>
<evidence type="ECO:0000313" key="1">
    <source>
        <dbReference type="EMBL" id="RRT59867.1"/>
    </source>
</evidence>
<reference evidence="1 2" key="1">
    <citation type="journal article" date="2014" name="Agronomy (Basel)">
        <title>A Draft Genome Sequence for Ensete ventricosum, the Drought-Tolerant Tree Against Hunger.</title>
        <authorList>
            <person name="Harrison J."/>
            <person name="Moore K.A."/>
            <person name="Paszkiewicz K."/>
            <person name="Jones T."/>
            <person name="Grant M."/>
            <person name="Ambacheew D."/>
            <person name="Muzemil S."/>
            <person name="Studholme D.J."/>
        </authorList>
    </citation>
    <scope>NUCLEOTIDE SEQUENCE [LARGE SCALE GENOMIC DNA]</scope>
</reference>
<gene>
    <name evidence="1" type="ORF">B296_00019537</name>
</gene>
<proteinExistence type="predicted"/>
<sequence length="90" mass="9530">MQLGTRLECVGNSPRVSGACQDGAREFTERRSRLIGRLSEVAKMLAESWEVVVPPRSVVIPPLPVFRAAFNGGVAGTGDGTAHTDFSGCV</sequence>
<protein>
    <submittedName>
        <fullName evidence="1">Uncharacterized protein</fullName>
    </submittedName>
</protein>
<name>A0A426Z7A4_ENSVE</name>
<dbReference type="AlphaFoldDB" id="A0A426Z7A4"/>
<organism evidence="1 2">
    <name type="scientific">Ensete ventricosum</name>
    <name type="common">Abyssinian banana</name>
    <name type="synonym">Musa ensete</name>
    <dbReference type="NCBI Taxonomy" id="4639"/>
    <lineage>
        <taxon>Eukaryota</taxon>
        <taxon>Viridiplantae</taxon>
        <taxon>Streptophyta</taxon>
        <taxon>Embryophyta</taxon>
        <taxon>Tracheophyta</taxon>
        <taxon>Spermatophyta</taxon>
        <taxon>Magnoliopsida</taxon>
        <taxon>Liliopsida</taxon>
        <taxon>Zingiberales</taxon>
        <taxon>Musaceae</taxon>
        <taxon>Ensete</taxon>
    </lineage>
</organism>